<reference evidence="1 2" key="1">
    <citation type="journal article" date="2013" name="Antonie Van Leeuwenhoek">
        <title>Sphingomonas ginsenosidivorax sp. nov., with the ability to transform ginsenosides.</title>
        <authorList>
            <person name="Jin X.F."/>
            <person name="Kim J.K."/>
            <person name="Liu Q.M."/>
            <person name="Kang M.S."/>
            <person name="He D."/>
            <person name="Jin F.X."/>
            <person name="Kim S.C."/>
            <person name="Im W.T."/>
        </authorList>
    </citation>
    <scope>NUCLEOTIDE SEQUENCE [LARGE SCALE GENOMIC DNA]</scope>
    <source>
        <strain evidence="1 2">KHI67</strain>
    </source>
</reference>
<dbReference type="RefSeq" id="WP_147084036.1">
    <property type="nucleotide sequence ID" value="NZ_VOQR01000001.1"/>
</dbReference>
<protein>
    <recommendedName>
        <fullName evidence="3">DUF429 domain-containing protein</fullName>
    </recommendedName>
</protein>
<gene>
    <name evidence="1" type="ORF">FSB78_05610</name>
</gene>
<dbReference type="OrthoDB" id="7388866at2"/>
<keyword evidence="2" id="KW-1185">Reference proteome</keyword>
<dbReference type="Proteomes" id="UP000321250">
    <property type="component" value="Unassembled WGS sequence"/>
</dbReference>
<name>A0A5C6UNY5_9SPHN</name>
<organism evidence="1 2">
    <name type="scientific">Sphingomonas ginsenosidivorax</name>
    <dbReference type="NCBI Taxonomy" id="862135"/>
    <lineage>
        <taxon>Bacteria</taxon>
        <taxon>Pseudomonadati</taxon>
        <taxon>Pseudomonadota</taxon>
        <taxon>Alphaproteobacteria</taxon>
        <taxon>Sphingomonadales</taxon>
        <taxon>Sphingomonadaceae</taxon>
        <taxon>Sphingomonas</taxon>
    </lineage>
</organism>
<accession>A0A5C6UNY5</accession>
<comment type="caution">
    <text evidence="1">The sequence shown here is derived from an EMBL/GenBank/DDBJ whole genome shotgun (WGS) entry which is preliminary data.</text>
</comment>
<evidence type="ECO:0000313" key="1">
    <source>
        <dbReference type="EMBL" id="TXC72778.1"/>
    </source>
</evidence>
<dbReference type="AlphaFoldDB" id="A0A5C6UNY5"/>
<proteinExistence type="predicted"/>
<dbReference type="EMBL" id="VOQR01000001">
    <property type="protein sequence ID" value="TXC72778.1"/>
    <property type="molecule type" value="Genomic_DNA"/>
</dbReference>
<evidence type="ECO:0008006" key="3">
    <source>
        <dbReference type="Google" id="ProtNLM"/>
    </source>
</evidence>
<evidence type="ECO:0000313" key="2">
    <source>
        <dbReference type="Proteomes" id="UP000321250"/>
    </source>
</evidence>
<sequence>MAPDRFTRFAAIDWSGARGASHKGIALAVCETGDAAPVLVAPPGRAWSRAAIRDWLHGEADSDLLVGLDLSPGFAFLDEGAYFPGWTDGPADARALWAMVDALARDDADFGADGVLGDPEIRRHFRQQRDCGDLFPGGAGRMRVCEVGQRAMGLSPTSCFNLVGAAQVGKSSLTGMRVLHALQDRVPTWPFDPVPNRGALIVEIYTTIAARAAGMRKGLSKMRDADALDTALVALGSRPHVPIPRYDDHATDAILTAAWLRANAARKDYWTPTGLTPHIARTEGWTFGVAAVPTD</sequence>